<accession>A0AAV7M0P9</accession>
<dbReference type="AlphaFoldDB" id="A0AAV7M0P9"/>
<evidence type="ECO:0000313" key="1">
    <source>
        <dbReference type="EMBL" id="KAJ1097365.1"/>
    </source>
</evidence>
<dbReference type="Proteomes" id="UP001066276">
    <property type="component" value="Chromosome 10"/>
</dbReference>
<sequence>MALTATDYLAMGIMLDQYYSGDVENVLDKLMVIYPWTTAYFRDYPDAPNTRMASPNSSLATEMQNVLSEATKNLENPPEFKKNLPKFKGVFENLHNLRTNKMP</sequence>
<protein>
    <submittedName>
        <fullName evidence="1">Uncharacterized protein</fullName>
    </submittedName>
</protein>
<name>A0AAV7M0P9_PLEWA</name>
<dbReference type="InterPro" id="IPR009050">
    <property type="entry name" value="Globin-like_sf"/>
</dbReference>
<proteinExistence type="predicted"/>
<reference evidence="1" key="1">
    <citation type="journal article" date="2022" name="bioRxiv">
        <title>Sequencing and chromosome-scale assembly of the giantPleurodeles waltlgenome.</title>
        <authorList>
            <person name="Brown T."/>
            <person name="Elewa A."/>
            <person name="Iarovenko S."/>
            <person name="Subramanian E."/>
            <person name="Araus A.J."/>
            <person name="Petzold A."/>
            <person name="Susuki M."/>
            <person name="Suzuki K.-i.T."/>
            <person name="Hayashi T."/>
            <person name="Toyoda A."/>
            <person name="Oliveira C."/>
            <person name="Osipova E."/>
            <person name="Leigh N.D."/>
            <person name="Simon A."/>
            <person name="Yun M.H."/>
        </authorList>
    </citation>
    <scope>NUCLEOTIDE SEQUENCE</scope>
    <source>
        <strain evidence="1">20211129_DDA</strain>
        <tissue evidence="1">Liver</tissue>
    </source>
</reference>
<gene>
    <name evidence="1" type="ORF">NDU88_002485</name>
</gene>
<organism evidence="1 2">
    <name type="scientific">Pleurodeles waltl</name>
    <name type="common">Iberian ribbed newt</name>
    <dbReference type="NCBI Taxonomy" id="8319"/>
    <lineage>
        <taxon>Eukaryota</taxon>
        <taxon>Metazoa</taxon>
        <taxon>Chordata</taxon>
        <taxon>Craniata</taxon>
        <taxon>Vertebrata</taxon>
        <taxon>Euteleostomi</taxon>
        <taxon>Amphibia</taxon>
        <taxon>Batrachia</taxon>
        <taxon>Caudata</taxon>
        <taxon>Salamandroidea</taxon>
        <taxon>Salamandridae</taxon>
        <taxon>Pleurodelinae</taxon>
        <taxon>Pleurodeles</taxon>
    </lineage>
</organism>
<keyword evidence="2" id="KW-1185">Reference proteome</keyword>
<comment type="caution">
    <text evidence="1">The sequence shown here is derived from an EMBL/GenBank/DDBJ whole genome shotgun (WGS) entry which is preliminary data.</text>
</comment>
<dbReference type="EMBL" id="JANPWB010000014">
    <property type="protein sequence ID" value="KAJ1097365.1"/>
    <property type="molecule type" value="Genomic_DNA"/>
</dbReference>
<evidence type="ECO:0000313" key="2">
    <source>
        <dbReference type="Proteomes" id="UP001066276"/>
    </source>
</evidence>
<dbReference type="SUPFAM" id="SSF46458">
    <property type="entry name" value="Globin-like"/>
    <property type="match status" value="1"/>
</dbReference>